<dbReference type="PANTHER" id="PTHR47074:SF48">
    <property type="entry name" value="POLYNUCLEOTIDYL TRANSFERASE, RIBONUCLEASE H-LIKE SUPERFAMILY PROTEIN"/>
    <property type="match status" value="1"/>
</dbReference>
<dbReference type="InterPro" id="IPR052929">
    <property type="entry name" value="RNase_H-like_EbsB-rel"/>
</dbReference>
<sequence length="110" mass="12483">MLNGDEAALFCCILWSIWKQRNNKVWNGVIEAQVVVLERAKVLLQDWRAAKSYQQHSSRIQNTADSSKWKKPTVGQYKCNIDASFSKHLNKVGIGICIRDDTGTFVLAKT</sequence>
<reference evidence="1" key="1">
    <citation type="submission" date="2005-02" db="EMBL/GenBank/DDBJ databases">
        <authorList>
            <person name="Town C.D."/>
        </authorList>
    </citation>
    <scope>NUCLEOTIDE SEQUENCE</scope>
</reference>
<keyword evidence="1" id="KW-0808">Transferase</keyword>
<dbReference type="EMBL" id="AC155884">
    <property type="protein sequence ID" value="ABN08196.1"/>
    <property type="molecule type" value="Genomic_DNA"/>
</dbReference>
<dbReference type="PANTHER" id="PTHR47074">
    <property type="entry name" value="BNAC02G40300D PROTEIN"/>
    <property type="match status" value="1"/>
</dbReference>
<reference evidence="1" key="2">
    <citation type="submission" date="2007-03" db="EMBL/GenBank/DDBJ databases">
        <authorList>
            <consortium name="The International Medicago Genome Annotation Group"/>
        </authorList>
    </citation>
    <scope>NUCLEOTIDE SEQUENCE</scope>
</reference>
<dbReference type="AlphaFoldDB" id="A2Q3I7"/>
<accession>A2Q3I7</accession>
<name>A2Q3I7_MEDTR</name>
<organism evidence="1">
    <name type="scientific">Medicago truncatula</name>
    <name type="common">Barrel medic</name>
    <name type="synonym">Medicago tribuloides</name>
    <dbReference type="NCBI Taxonomy" id="3880"/>
    <lineage>
        <taxon>Eukaryota</taxon>
        <taxon>Viridiplantae</taxon>
        <taxon>Streptophyta</taxon>
        <taxon>Embryophyta</taxon>
        <taxon>Tracheophyta</taxon>
        <taxon>Spermatophyta</taxon>
        <taxon>Magnoliopsida</taxon>
        <taxon>eudicotyledons</taxon>
        <taxon>Gunneridae</taxon>
        <taxon>Pentapetalae</taxon>
        <taxon>rosids</taxon>
        <taxon>fabids</taxon>
        <taxon>Fabales</taxon>
        <taxon>Fabaceae</taxon>
        <taxon>Papilionoideae</taxon>
        <taxon>50 kb inversion clade</taxon>
        <taxon>NPAAA clade</taxon>
        <taxon>Hologalegina</taxon>
        <taxon>IRL clade</taxon>
        <taxon>Trifolieae</taxon>
        <taxon>Medicago</taxon>
    </lineage>
</organism>
<evidence type="ECO:0000313" key="1">
    <source>
        <dbReference type="EMBL" id="ABN08196.1"/>
    </source>
</evidence>
<gene>
    <name evidence="1" type="ORF">MtrDRAFT_AC155884g21v2</name>
</gene>
<protein>
    <submittedName>
        <fullName evidence="1">Polynucleotidyl transferase, Ribonuclease H fold</fullName>
    </submittedName>
</protein>
<proteinExistence type="predicted"/>
<dbReference type="GO" id="GO:0016740">
    <property type="term" value="F:transferase activity"/>
    <property type="evidence" value="ECO:0007669"/>
    <property type="project" value="UniProtKB-KW"/>
</dbReference>